<proteinExistence type="predicted"/>
<evidence type="ECO:0000313" key="3">
    <source>
        <dbReference type="Proteomes" id="UP000801492"/>
    </source>
</evidence>
<evidence type="ECO:0000256" key="1">
    <source>
        <dbReference type="SAM" id="MobiDB-lite"/>
    </source>
</evidence>
<protein>
    <submittedName>
        <fullName evidence="2">Uncharacterized protein</fullName>
    </submittedName>
</protein>
<sequence>VKSNMPQFSKRKTDKRIFTEEIMKEAIVKVLEDGTIRFVAKQMDLKFQTLARYQQVTADVSVLSPFQTFYKPDFLSNEVTNRSNPELYNISEQSNLASSSNQQSSTPSTSNIISPSTPGTPARKTNLTPSSR</sequence>
<keyword evidence="3" id="KW-1185">Reference proteome</keyword>
<dbReference type="Proteomes" id="UP000801492">
    <property type="component" value="Unassembled WGS sequence"/>
</dbReference>
<gene>
    <name evidence="2" type="ORF">ILUMI_17612</name>
</gene>
<organism evidence="2 3">
    <name type="scientific">Ignelater luminosus</name>
    <name type="common">Cucubano</name>
    <name type="synonym">Pyrophorus luminosus</name>
    <dbReference type="NCBI Taxonomy" id="2038154"/>
    <lineage>
        <taxon>Eukaryota</taxon>
        <taxon>Metazoa</taxon>
        <taxon>Ecdysozoa</taxon>
        <taxon>Arthropoda</taxon>
        <taxon>Hexapoda</taxon>
        <taxon>Insecta</taxon>
        <taxon>Pterygota</taxon>
        <taxon>Neoptera</taxon>
        <taxon>Endopterygota</taxon>
        <taxon>Coleoptera</taxon>
        <taxon>Polyphaga</taxon>
        <taxon>Elateriformia</taxon>
        <taxon>Elateroidea</taxon>
        <taxon>Elateridae</taxon>
        <taxon>Agrypninae</taxon>
        <taxon>Pyrophorini</taxon>
        <taxon>Ignelater</taxon>
    </lineage>
</organism>
<comment type="caution">
    <text evidence="2">The sequence shown here is derived from an EMBL/GenBank/DDBJ whole genome shotgun (WGS) entry which is preliminary data.</text>
</comment>
<name>A0A8K0CMZ0_IGNLU</name>
<feature type="compositionally biased region" description="Low complexity" evidence="1">
    <location>
        <begin position="90"/>
        <end position="117"/>
    </location>
</feature>
<dbReference type="AlphaFoldDB" id="A0A8K0CMZ0"/>
<feature type="non-terminal residue" evidence="2">
    <location>
        <position position="1"/>
    </location>
</feature>
<feature type="region of interest" description="Disordered" evidence="1">
    <location>
        <begin position="85"/>
        <end position="132"/>
    </location>
</feature>
<accession>A0A8K0CMZ0</accession>
<evidence type="ECO:0000313" key="2">
    <source>
        <dbReference type="EMBL" id="KAF2888561.1"/>
    </source>
</evidence>
<reference evidence="2" key="1">
    <citation type="submission" date="2019-08" db="EMBL/GenBank/DDBJ databases">
        <title>The genome of the North American firefly Photinus pyralis.</title>
        <authorList>
            <consortium name="Photinus pyralis genome working group"/>
            <person name="Fallon T.R."/>
            <person name="Sander Lower S.E."/>
            <person name="Weng J.-K."/>
        </authorList>
    </citation>
    <scope>NUCLEOTIDE SEQUENCE</scope>
    <source>
        <strain evidence="2">TRF0915ILg1</strain>
        <tissue evidence="2">Whole body</tissue>
    </source>
</reference>
<dbReference type="EMBL" id="VTPC01076068">
    <property type="protein sequence ID" value="KAF2888561.1"/>
    <property type="molecule type" value="Genomic_DNA"/>
</dbReference>
<feature type="compositionally biased region" description="Polar residues" evidence="1">
    <location>
        <begin position="123"/>
        <end position="132"/>
    </location>
</feature>